<feature type="region of interest" description="Disordered" evidence="1">
    <location>
        <begin position="82"/>
        <end position="111"/>
    </location>
</feature>
<keyword evidence="2" id="KW-0067">ATP-binding</keyword>
<evidence type="ECO:0000256" key="1">
    <source>
        <dbReference type="SAM" id="MobiDB-lite"/>
    </source>
</evidence>
<keyword evidence="2" id="KW-0347">Helicase</keyword>
<feature type="non-terminal residue" evidence="2">
    <location>
        <position position="1"/>
    </location>
</feature>
<dbReference type="GO" id="GO:0004386">
    <property type="term" value="F:helicase activity"/>
    <property type="evidence" value="ECO:0007669"/>
    <property type="project" value="UniProtKB-KW"/>
</dbReference>
<proteinExistence type="predicted"/>
<organism evidence="2">
    <name type="scientific">Tanacetum cinerariifolium</name>
    <name type="common">Dalmatian daisy</name>
    <name type="synonym">Chrysanthemum cinerariifolium</name>
    <dbReference type="NCBI Taxonomy" id="118510"/>
    <lineage>
        <taxon>Eukaryota</taxon>
        <taxon>Viridiplantae</taxon>
        <taxon>Streptophyta</taxon>
        <taxon>Embryophyta</taxon>
        <taxon>Tracheophyta</taxon>
        <taxon>Spermatophyta</taxon>
        <taxon>Magnoliopsida</taxon>
        <taxon>eudicotyledons</taxon>
        <taxon>Gunneridae</taxon>
        <taxon>Pentapetalae</taxon>
        <taxon>asterids</taxon>
        <taxon>campanulids</taxon>
        <taxon>Asterales</taxon>
        <taxon>Asteraceae</taxon>
        <taxon>Asteroideae</taxon>
        <taxon>Anthemideae</taxon>
        <taxon>Anthemidinae</taxon>
        <taxon>Tanacetum</taxon>
    </lineage>
</organism>
<keyword evidence="2" id="KW-0547">Nucleotide-binding</keyword>
<evidence type="ECO:0000313" key="2">
    <source>
        <dbReference type="EMBL" id="GFD38163.1"/>
    </source>
</evidence>
<gene>
    <name evidence="2" type="ORF">Tci_910132</name>
</gene>
<dbReference type="EMBL" id="BKCJ011496662">
    <property type="protein sequence ID" value="GFD38163.1"/>
    <property type="molecule type" value="Genomic_DNA"/>
</dbReference>
<sequence length="111" mass="12241">IGEAAEEDPENTSWINIPPQYCVPPNEQGLSNLIGFIYYQSTLQTPSATTLQQKAVVRPKNKTADIINSKVLDMVFGESTTYISNDEARPTGNEGAERNRDAVSSRAFKHP</sequence>
<protein>
    <submittedName>
        <fullName evidence="2">DNA helicase</fullName>
    </submittedName>
</protein>
<accession>A0A699VUX9</accession>
<name>A0A699VUX9_TANCI</name>
<keyword evidence="2" id="KW-0378">Hydrolase</keyword>
<dbReference type="AlphaFoldDB" id="A0A699VUX9"/>
<reference evidence="2" key="1">
    <citation type="journal article" date="2019" name="Sci. Rep.">
        <title>Draft genome of Tanacetum cinerariifolium, the natural source of mosquito coil.</title>
        <authorList>
            <person name="Yamashiro T."/>
            <person name="Shiraishi A."/>
            <person name="Satake H."/>
            <person name="Nakayama K."/>
        </authorList>
    </citation>
    <scope>NUCLEOTIDE SEQUENCE</scope>
</reference>
<comment type="caution">
    <text evidence="2">The sequence shown here is derived from an EMBL/GenBank/DDBJ whole genome shotgun (WGS) entry which is preliminary data.</text>
</comment>